<dbReference type="KEGG" id="psco:LY89DRAFT_739246"/>
<accession>A0A194WSV2</accession>
<dbReference type="InterPro" id="IPR001509">
    <property type="entry name" value="Epimerase_deHydtase"/>
</dbReference>
<dbReference type="SUPFAM" id="SSF51735">
    <property type="entry name" value="NAD(P)-binding Rossmann-fold domains"/>
    <property type="match status" value="1"/>
</dbReference>
<dbReference type="InterPro" id="IPR036291">
    <property type="entry name" value="NAD(P)-bd_dom_sf"/>
</dbReference>
<evidence type="ECO:0000259" key="1">
    <source>
        <dbReference type="Pfam" id="PF01370"/>
    </source>
</evidence>
<evidence type="ECO:0000313" key="4">
    <source>
        <dbReference type="Proteomes" id="UP000070700"/>
    </source>
</evidence>
<dbReference type="GeneID" id="28830173"/>
<dbReference type="Pfam" id="PF07993">
    <property type="entry name" value="NAD_binding_4"/>
    <property type="match status" value="1"/>
</dbReference>
<proteinExistence type="predicted"/>
<feature type="domain" description="Thioester reductase (TE)" evidence="2">
    <location>
        <begin position="8"/>
        <end position="83"/>
    </location>
</feature>
<dbReference type="GO" id="GO:0005737">
    <property type="term" value="C:cytoplasm"/>
    <property type="evidence" value="ECO:0007669"/>
    <property type="project" value="TreeGrafter"/>
</dbReference>
<dbReference type="EMBL" id="KQ947427">
    <property type="protein sequence ID" value="KUJ11031.1"/>
    <property type="molecule type" value="Genomic_DNA"/>
</dbReference>
<dbReference type="PANTHER" id="PTHR48079">
    <property type="entry name" value="PROTEIN YEEZ"/>
    <property type="match status" value="1"/>
</dbReference>
<dbReference type="AlphaFoldDB" id="A0A194WSV2"/>
<dbReference type="GO" id="GO:0004029">
    <property type="term" value="F:aldehyde dehydrogenase (NAD+) activity"/>
    <property type="evidence" value="ECO:0007669"/>
    <property type="project" value="TreeGrafter"/>
</dbReference>
<evidence type="ECO:0000313" key="3">
    <source>
        <dbReference type="EMBL" id="KUJ11031.1"/>
    </source>
</evidence>
<evidence type="ECO:0000259" key="2">
    <source>
        <dbReference type="Pfam" id="PF07993"/>
    </source>
</evidence>
<dbReference type="OrthoDB" id="10262413at2759"/>
<dbReference type="InterPro" id="IPR051783">
    <property type="entry name" value="NAD(P)-dependent_oxidoreduct"/>
</dbReference>
<sequence length="345" mass="37528">MAITKVLLTGASGYIGGAVLAQILKSNHDDVRISALVRSSEHADIIRNLGVESILFKGLDQLDLIKASASEHDLVISCASAMDLPSCLALVEGLAQRRASTGTDVHYIHTSGTLNFGDHPITGKSFLGIRTDKDDIFSWEKETQDDWLLRKVDIGITEAGLRFGVKTYIVNPPIIYGIGNGPIHKQSLQIPALINLSLGFKQAVVLGDGHGIWTIIHISDAARLYDVILQKFLQKQPIDSGRKGYYFVEAGETTWKIISQAIARAGHSQGLFASAELKQLSPETFVESLGIPFLNAGMVEVIWGSNSRIKGIKSRELGWRPEVPIGIFADSIVEDFNIISQNVSA</sequence>
<dbReference type="Gene3D" id="3.40.50.720">
    <property type="entry name" value="NAD(P)-binding Rossmann-like Domain"/>
    <property type="match status" value="1"/>
</dbReference>
<keyword evidence="4" id="KW-1185">Reference proteome</keyword>
<dbReference type="PANTHER" id="PTHR48079:SF6">
    <property type="entry name" value="NAD(P)-BINDING DOMAIN-CONTAINING PROTEIN-RELATED"/>
    <property type="match status" value="1"/>
</dbReference>
<dbReference type="InterPro" id="IPR013120">
    <property type="entry name" value="FAR_NAD-bd"/>
</dbReference>
<dbReference type="STRING" id="149040.A0A194WSV2"/>
<organism evidence="3 4">
    <name type="scientific">Mollisia scopiformis</name>
    <name type="common">Conifer needle endophyte fungus</name>
    <name type="synonym">Phialocephala scopiformis</name>
    <dbReference type="NCBI Taxonomy" id="149040"/>
    <lineage>
        <taxon>Eukaryota</taxon>
        <taxon>Fungi</taxon>
        <taxon>Dikarya</taxon>
        <taxon>Ascomycota</taxon>
        <taxon>Pezizomycotina</taxon>
        <taxon>Leotiomycetes</taxon>
        <taxon>Helotiales</taxon>
        <taxon>Mollisiaceae</taxon>
        <taxon>Mollisia</taxon>
    </lineage>
</organism>
<dbReference type="Proteomes" id="UP000070700">
    <property type="component" value="Unassembled WGS sequence"/>
</dbReference>
<protein>
    <submittedName>
        <fullName evidence="3">NAD(P)-binding protein</fullName>
    </submittedName>
</protein>
<dbReference type="InParanoid" id="A0A194WSV2"/>
<dbReference type="RefSeq" id="XP_018065386.1">
    <property type="nucleotide sequence ID" value="XM_018220447.1"/>
</dbReference>
<name>A0A194WSV2_MOLSC</name>
<reference evidence="3 4" key="1">
    <citation type="submission" date="2015-10" db="EMBL/GenBank/DDBJ databases">
        <title>Full genome of DAOMC 229536 Phialocephala scopiformis, a fungal endophyte of spruce producing the potent anti-insectan compound rugulosin.</title>
        <authorList>
            <consortium name="DOE Joint Genome Institute"/>
            <person name="Walker A.K."/>
            <person name="Frasz S.L."/>
            <person name="Seifert K.A."/>
            <person name="Miller J.D."/>
            <person name="Mondo S.J."/>
            <person name="Labutti K."/>
            <person name="Lipzen A."/>
            <person name="Dockter R."/>
            <person name="Kennedy M."/>
            <person name="Grigoriev I.V."/>
            <person name="Spatafora J.W."/>
        </authorList>
    </citation>
    <scope>NUCLEOTIDE SEQUENCE [LARGE SCALE GENOMIC DNA]</scope>
    <source>
        <strain evidence="3 4">CBS 120377</strain>
    </source>
</reference>
<feature type="domain" description="NAD-dependent epimerase/dehydratase" evidence="1">
    <location>
        <begin position="161"/>
        <end position="232"/>
    </location>
</feature>
<gene>
    <name evidence="3" type="ORF">LY89DRAFT_739246</name>
</gene>
<dbReference type="Pfam" id="PF01370">
    <property type="entry name" value="Epimerase"/>
    <property type="match status" value="1"/>
</dbReference>